<reference evidence="2" key="2">
    <citation type="journal article" date="2023" name="IMA Fungus">
        <title>Comparative genomic study of the Penicillium genus elucidates a diverse pangenome and 15 lateral gene transfer events.</title>
        <authorList>
            <person name="Petersen C."/>
            <person name="Sorensen T."/>
            <person name="Nielsen M.R."/>
            <person name="Sondergaard T.E."/>
            <person name="Sorensen J.L."/>
            <person name="Fitzpatrick D.A."/>
            <person name="Frisvad J.C."/>
            <person name="Nielsen K.L."/>
        </authorList>
    </citation>
    <scope>NUCLEOTIDE SEQUENCE</scope>
    <source>
        <strain evidence="2">IBT 30069</strain>
    </source>
</reference>
<accession>A0A9W9FVM9</accession>
<comment type="caution">
    <text evidence="2">The sequence shown here is derived from an EMBL/GenBank/DDBJ whole genome shotgun (WGS) entry which is preliminary data.</text>
</comment>
<sequence>MMLRSQSASSFGSELSASAGSPREAERTGHHRSISQSAPGLQEQSIPEECPFSTPPGDLFLTFHHPPGVASGPLDTDHQRARTLKSGTTLSPSSVNSHHVLIPRNPSPEPEDDKENVFTTSSDFGSSQEQEEERPNIDFDLLHNHRDNAFGPPFAIPFARPLAERTINDDGSVGHHVHEFNTPVPTEADRPNTRIQIRADEDGSPVERWDWEGLFDRSQIDDIEMLSDLHVRGGEQGENYGRHYPMRDDMNIQRPASIFLEARRTTEHQRRQSRSGSVRD</sequence>
<evidence type="ECO:0000313" key="2">
    <source>
        <dbReference type="EMBL" id="KAJ5107271.1"/>
    </source>
</evidence>
<feature type="compositionally biased region" description="Polar residues" evidence="1">
    <location>
        <begin position="34"/>
        <end position="45"/>
    </location>
</feature>
<organism evidence="2 3">
    <name type="scientific">Penicillium angulare</name>
    <dbReference type="NCBI Taxonomy" id="116970"/>
    <lineage>
        <taxon>Eukaryota</taxon>
        <taxon>Fungi</taxon>
        <taxon>Dikarya</taxon>
        <taxon>Ascomycota</taxon>
        <taxon>Pezizomycotina</taxon>
        <taxon>Eurotiomycetes</taxon>
        <taxon>Eurotiomycetidae</taxon>
        <taxon>Eurotiales</taxon>
        <taxon>Aspergillaceae</taxon>
        <taxon>Penicillium</taxon>
    </lineage>
</organism>
<dbReference type="Proteomes" id="UP001149165">
    <property type="component" value="Unassembled WGS sequence"/>
</dbReference>
<dbReference type="OrthoDB" id="4350061at2759"/>
<feature type="compositionally biased region" description="Basic and acidic residues" evidence="1">
    <location>
        <begin position="261"/>
        <end position="270"/>
    </location>
</feature>
<dbReference type="EMBL" id="JAPQKH010000003">
    <property type="protein sequence ID" value="KAJ5107271.1"/>
    <property type="molecule type" value="Genomic_DNA"/>
</dbReference>
<gene>
    <name evidence="2" type="ORF">N7456_003946</name>
</gene>
<dbReference type="AlphaFoldDB" id="A0A9W9FVM9"/>
<proteinExistence type="predicted"/>
<feature type="region of interest" description="Disordered" evidence="1">
    <location>
        <begin position="255"/>
        <end position="280"/>
    </location>
</feature>
<protein>
    <submittedName>
        <fullName evidence="2">Uncharacterized protein</fullName>
    </submittedName>
</protein>
<evidence type="ECO:0000313" key="3">
    <source>
        <dbReference type="Proteomes" id="UP001149165"/>
    </source>
</evidence>
<reference evidence="2" key="1">
    <citation type="submission" date="2022-11" db="EMBL/GenBank/DDBJ databases">
        <authorList>
            <person name="Petersen C."/>
        </authorList>
    </citation>
    <scope>NUCLEOTIDE SEQUENCE</scope>
    <source>
        <strain evidence="2">IBT 30069</strain>
    </source>
</reference>
<feature type="region of interest" description="Disordered" evidence="1">
    <location>
        <begin position="1"/>
        <end position="133"/>
    </location>
</feature>
<feature type="compositionally biased region" description="Polar residues" evidence="1">
    <location>
        <begin position="117"/>
        <end position="128"/>
    </location>
</feature>
<feature type="compositionally biased region" description="Polar residues" evidence="1">
    <location>
        <begin position="85"/>
        <end position="97"/>
    </location>
</feature>
<keyword evidence="3" id="KW-1185">Reference proteome</keyword>
<feature type="compositionally biased region" description="Low complexity" evidence="1">
    <location>
        <begin position="1"/>
        <end position="21"/>
    </location>
</feature>
<name>A0A9W9FVM9_9EURO</name>
<evidence type="ECO:0000256" key="1">
    <source>
        <dbReference type="SAM" id="MobiDB-lite"/>
    </source>
</evidence>